<dbReference type="AlphaFoldDB" id="A0A8H6NJW1"/>
<protein>
    <submittedName>
        <fullName evidence="2">Uncharacterized protein</fullName>
    </submittedName>
</protein>
<keyword evidence="3" id="KW-1185">Reference proteome</keyword>
<evidence type="ECO:0000256" key="1">
    <source>
        <dbReference type="SAM" id="MobiDB-lite"/>
    </source>
</evidence>
<accession>A0A8H6NJW1</accession>
<evidence type="ECO:0000313" key="2">
    <source>
        <dbReference type="EMBL" id="KAF6835295.1"/>
    </source>
</evidence>
<evidence type="ECO:0000313" key="3">
    <source>
        <dbReference type="Proteomes" id="UP000654918"/>
    </source>
</evidence>
<feature type="compositionally biased region" description="Basic and acidic residues" evidence="1">
    <location>
        <begin position="236"/>
        <end position="252"/>
    </location>
</feature>
<dbReference type="EMBL" id="WIGO01000041">
    <property type="protein sequence ID" value="KAF6835295.1"/>
    <property type="molecule type" value="Genomic_DNA"/>
</dbReference>
<dbReference type="Proteomes" id="UP000654918">
    <property type="component" value="Unassembled WGS sequence"/>
</dbReference>
<proteinExistence type="predicted"/>
<gene>
    <name evidence="2" type="ORF">CPLU01_04375</name>
</gene>
<sequence length="258" mass="29768">METPDPTQHVPLPPAEVAKDSVINMRMSSKARRIFWRFQEPLETSVFVLPADLDPDGPREAYFQKTDDGHELHAVSQEPLTDKNLTSIAVKSLELDDWPNSFYELHYEHDDLGSEDEDENDEQDEDAQWKCSGCGEMSPKKHEPLIVKASEKPYVTVHDFITAVYPWLMSLRDEMEQARTELEKPPLGDNMLVNAVDPRFVDLEDEQKWLAHGRRLLEDGYVFDVAKGFHVPKAKRSSEEGRRTHLPRENARTRKLCQ</sequence>
<comment type="caution">
    <text evidence="2">The sequence shown here is derived from an EMBL/GenBank/DDBJ whole genome shotgun (WGS) entry which is preliminary data.</text>
</comment>
<reference evidence="2" key="1">
    <citation type="journal article" date="2020" name="Phytopathology">
        <title>Genome Sequence Resources of Colletotrichum truncatum, C. plurivorum, C. musicola, and C. sojae: Four Species Pathogenic to Soybean (Glycine max).</title>
        <authorList>
            <person name="Rogerio F."/>
            <person name="Boufleur T.R."/>
            <person name="Ciampi-Guillardi M."/>
            <person name="Sukno S.A."/>
            <person name="Thon M.R."/>
            <person name="Massola Junior N.S."/>
            <person name="Baroncelli R."/>
        </authorList>
    </citation>
    <scope>NUCLEOTIDE SEQUENCE</scope>
    <source>
        <strain evidence="2">LFN00145</strain>
    </source>
</reference>
<feature type="region of interest" description="Disordered" evidence="1">
    <location>
        <begin position="233"/>
        <end position="258"/>
    </location>
</feature>
<name>A0A8H6NJW1_9PEZI</name>
<organism evidence="2 3">
    <name type="scientific">Colletotrichum plurivorum</name>
    <dbReference type="NCBI Taxonomy" id="2175906"/>
    <lineage>
        <taxon>Eukaryota</taxon>
        <taxon>Fungi</taxon>
        <taxon>Dikarya</taxon>
        <taxon>Ascomycota</taxon>
        <taxon>Pezizomycotina</taxon>
        <taxon>Sordariomycetes</taxon>
        <taxon>Hypocreomycetidae</taxon>
        <taxon>Glomerellales</taxon>
        <taxon>Glomerellaceae</taxon>
        <taxon>Colletotrichum</taxon>
        <taxon>Colletotrichum orchidearum species complex</taxon>
    </lineage>
</organism>